<evidence type="ECO:0000259" key="2">
    <source>
        <dbReference type="Pfam" id="PF23751"/>
    </source>
</evidence>
<dbReference type="AlphaFoldDB" id="A0AAD3E3X0"/>
<dbReference type="SUPFAM" id="SSF50969">
    <property type="entry name" value="YVTN repeat-like/Quinoprotein amine dehydrogenase"/>
    <property type="match status" value="1"/>
</dbReference>
<dbReference type="GO" id="GO:0005737">
    <property type="term" value="C:cytoplasm"/>
    <property type="evidence" value="ECO:0007669"/>
    <property type="project" value="TreeGrafter"/>
</dbReference>
<dbReference type="InterPro" id="IPR039694">
    <property type="entry name" value="WDR11"/>
</dbReference>
<reference evidence="3 4" key="1">
    <citation type="journal article" date="2021" name="Sci. Rep.">
        <title>Genome sequencing of the multicellular alga Astrephomene provides insights into convergent evolution of germ-soma differentiation.</title>
        <authorList>
            <person name="Yamashita S."/>
            <person name="Yamamoto K."/>
            <person name="Matsuzaki R."/>
            <person name="Suzuki S."/>
            <person name="Yamaguchi H."/>
            <person name="Hirooka S."/>
            <person name="Minakuchi Y."/>
            <person name="Miyagishima S."/>
            <person name="Kawachi M."/>
            <person name="Toyoda A."/>
            <person name="Nozaki H."/>
        </authorList>
    </citation>
    <scope>NUCLEOTIDE SEQUENCE [LARGE SCALE GENOMIC DNA]</scope>
    <source>
        <strain evidence="3 4">NIES-4017</strain>
    </source>
</reference>
<dbReference type="EMBL" id="BMAR01000062">
    <property type="protein sequence ID" value="GFR52352.1"/>
    <property type="molecule type" value="Genomic_DNA"/>
</dbReference>
<organism evidence="3 4">
    <name type="scientific">Astrephomene gubernaculifera</name>
    <dbReference type="NCBI Taxonomy" id="47775"/>
    <lineage>
        <taxon>Eukaryota</taxon>
        <taxon>Viridiplantae</taxon>
        <taxon>Chlorophyta</taxon>
        <taxon>core chlorophytes</taxon>
        <taxon>Chlorophyceae</taxon>
        <taxon>CS clade</taxon>
        <taxon>Chlamydomonadales</taxon>
        <taxon>Astrephomenaceae</taxon>
        <taxon>Astrephomene</taxon>
    </lineage>
</organism>
<evidence type="ECO:0000313" key="3">
    <source>
        <dbReference type="EMBL" id="GFR52352.1"/>
    </source>
</evidence>
<evidence type="ECO:0000256" key="1">
    <source>
        <dbReference type="SAM" id="MobiDB-lite"/>
    </source>
</evidence>
<protein>
    <recommendedName>
        <fullName evidence="2">WDR11 first beta-propeller domain-containing protein</fullName>
    </recommendedName>
</protein>
<dbReference type="PANTHER" id="PTHR14593:SF5">
    <property type="entry name" value="WD REPEAT-CONTAINING PROTEIN 11"/>
    <property type="match status" value="1"/>
</dbReference>
<keyword evidence="4" id="KW-1185">Reference proteome</keyword>
<name>A0AAD3E3X0_9CHLO</name>
<dbReference type="Gene3D" id="2.130.10.10">
    <property type="entry name" value="YVTN repeat-like/Quinoprotein amine dehydrogenase"/>
    <property type="match status" value="1"/>
</dbReference>
<dbReference type="Proteomes" id="UP001054857">
    <property type="component" value="Unassembled WGS sequence"/>
</dbReference>
<accession>A0AAD3E3X0</accession>
<feature type="region of interest" description="Disordered" evidence="1">
    <location>
        <begin position="43"/>
        <end position="66"/>
    </location>
</feature>
<feature type="domain" description="WDR11 first beta-propeller" evidence="2">
    <location>
        <begin position="82"/>
        <end position="240"/>
    </location>
</feature>
<dbReference type="Pfam" id="PF23751">
    <property type="entry name" value="Beta-prop_WDR11_1st"/>
    <property type="match status" value="1"/>
</dbReference>
<comment type="caution">
    <text evidence="3">The sequence shown here is derived from an EMBL/GenBank/DDBJ whole genome shotgun (WGS) entry which is preliminary data.</text>
</comment>
<feature type="non-terminal residue" evidence="3">
    <location>
        <position position="273"/>
    </location>
</feature>
<evidence type="ECO:0000313" key="4">
    <source>
        <dbReference type="Proteomes" id="UP001054857"/>
    </source>
</evidence>
<feature type="compositionally biased region" description="Gly residues" evidence="1">
    <location>
        <begin position="51"/>
        <end position="60"/>
    </location>
</feature>
<dbReference type="InterPro" id="IPR057852">
    <property type="entry name" value="Beta-prop_WDR11_1st"/>
</dbReference>
<dbReference type="InterPro" id="IPR011044">
    <property type="entry name" value="Quino_amine_DH_bsu"/>
</dbReference>
<dbReference type="PANTHER" id="PTHR14593">
    <property type="entry name" value="WD REPEAT-CONTAINING PROTEIN 11"/>
    <property type="match status" value="1"/>
</dbReference>
<gene>
    <name evidence="3" type="ORF">Agub_g14896</name>
</gene>
<proteinExistence type="predicted"/>
<dbReference type="InterPro" id="IPR015943">
    <property type="entry name" value="WD40/YVTN_repeat-like_dom_sf"/>
</dbReference>
<feature type="non-terminal residue" evidence="3">
    <location>
        <position position="1"/>
    </location>
</feature>
<sequence>KSHSSHLRLASGDCEGGVAVWSVLGGSVASRLEEHFSVREYVRSGNSSTSSGGGGGGPRGMYGNDVSGGSAGGGPGYLAPGGVAGLAWVLSSPSVLAVLLTPGSLLLWDTKGGAVLWKRELAGPDIWHSLEVDPLDCRRLAVGSGQGGLALLSLDDPASDRVEIKQYRIGTAAAVATTNSNSNGGATAAAAATAGGLVGLRFCATRDLLFLMMPREIVVFDTELGAPAASRPLPPGRPPFSCLLGVYGRGVSAGGGDEGGCEGVWAAHVDGSL</sequence>